<keyword evidence="2" id="KW-1185">Reference proteome</keyword>
<evidence type="ECO:0000313" key="1">
    <source>
        <dbReference type="EMBL" id="CZF81729.1"/>
    </source>
</evidence>
<protein>
    <submittedName>
        <fullName evidence="1">Uncharacterized protein</fullName>
    </submittedName>
</protein>
<dbReference type="EMBL" id="FIZX01000002">
    <property type="protein sequence ID" value="CZF81729.1"/>
    <property type="molecule type" value="Genomic_DNA"/>
</dbReference>
<reference evidence="2" key="1">
    <citation type="submission" date="2016-02" db="EMBL/GenBank/DDBJ databases">
        <authorList>
            <person name="Rodrigo-Torres Lidia"/>
            <person name="Arahal R.David."/>
        </authorList>
    </citation>
    <scope>NUCLEOTIDE SEQUENCE [LARGE SCALE GENOMIC DNA]</scope>
    <source>
        <strain evidence="2">CECT 9029</strain>
    </source>
</reference>
<name>A0A128F4P4_9GAMM</name>
<proteinExistence type="predicted"/>
<dbReference type="OrthoDB" id="5918267at2"/>
<dbReference type="STRING" id="1796497.GCE9029_02791"/>
<accession>A0A128F4P4</accession>
<organism evidence="1 2">
    <name type="scientific">Grimontia celer</name>
    <dbReference type="NCBI Taxonomy" id="1796497"/>
    <lineage>
        <taxon>Bacteria</taxon>
        <taxon>Pseudomonadati</taxon>
        <taxon>Pseudomonadota</taxon>
        <taxon>Gammaproteobacteria</taxon>
        <taxon>Vibrionales</taxon>
        <taxon>Vibrionaceae</taxon>
        <taxon>Grimontia</taxon>
    </lineage>
</organism>
<dbReference type="RefSeq" id="WP_062663877.1">
    <property type="nucleotide sequence ID" value="NZ_FIZX01000002.1"/>
</dbReference>
<dbReference type="AlphaFoldDB" id="A0A128F4P4"/>
<gene>
    <name evidence="1" type="ORF">GCE9029_02791</name>
</gene>
<sequence>MKVTIRFDQIDIAENASYREIYRVMSDAVRENWPGMTSVSSEHQRLAQQQAAASAARQLSRTVAARRAR</sequence>
<evidence type="ECO:0000313" key="2">
    <source>
        <dbReference type="Proteomes" id="UP000071641"/>
    </source>
</evidence>
<dbReference type="Proteomes" id="UP000071641">
    <property type="component" value="Unassembled WGS sequence"/>
</dbReference>